<name>H1FSL4_SULGG</name>
<dbReference type="PROSITE" id="PS51257">
    <property type="entry name" value="PROKAR_LIPOPROTEIN"/>
    <property type="match status" value="1"/>
</dbReference>
<sequence length="47" mass="4930">MNKILSITLISAITLVLSTGCGGTSPSPESHDAKVSEDALYVQTHDK</sequence>
<keyword evidence="3" id="KW-1185">Reference proteome</keyword>
<dbReference type="STRING" id="929558.SMGD1_1418"/>
<protein>
    <submittedName>
        <fullName evidence="2">Uncharacterized protein</fullName>
    </submittedName>
</protein>
<feature type="region of interest" description="Disordered" evidence="1">
    <location>
        <begin position="21"/>
        <end position="47"/>
    </location>
</feature>
<evidence type="ECO:0000313" key="2">
    <source>
        <dbReference type="EMBL" id="EHP29942.1"/>
    </source>
</evidence>
<comment type="caution">
    <text evidence="2">The sequence shown here is derived from an EMBL/GenBank/DDBJ whole genome shotgun (WGS) entry which is preliminary data.</text>
</comment>
<gene>
    <name evidence="2" type="ORF">SMGD1_1418</name>
</gene>
<reference evidence="2 3" key="1">
    <citation type="journal article" date="2012" name="Proc. Natl. Acad. Sci. U.S.A.">
        <title>Genome and physiology of a model Epsilonproteobacterium responsible for sulfide detoxification in marine oxygen depletion zones.</title>
        <authorList>
            <person name="Grote J."/>
            <person name="Schott T."/>
            <person name="Bruckner C.G."/>
            <person name="Glockner F.O."/>
            <person name="Jost G."/>
            <person name="Teeling H."/>
            <person name="Labrenz M."/>
            <person name="Jurgens K."/>
        </authorList>
    </citation>
    <scope>NUCLEOTIDE SEQUENCE [LARGE SCALE GENOMIC DNA]</scope>
    <source>
        <strain evidence="2 3">GD1</strain>
    </source>
</reference>
<evidence type="ECO:0000313" key="3">
    <source>
        <dbReference type="Proteomes" id="UP000006431"/>
    </source>
</evidence>
<accession>H1FSL4</accession>
<dbReference type="PATRIC" id="fig|929558.5.peg.1409"/>
<evidence type="ECO:0000256" key="1">
    <source>
        <dbReference type="SAM" id="MobiDB-lite"/>
    </source>
</evidence>
<dbReference type="EMBL" id="AFRZ01000001">
    <property type="protein sequence ID" value="EHP29942.1"/>
    <property type="molecule type" value="Genomic_DNA"/>
</dbReference>
<dbReference type="Proteomes" id="UP000006431">
    <property type="component" value="Unassembled WGS sequence"/>
</dbReference>
<dbReference type="RefSeq" id="WP_008341012.1">
    <property type="nucleotide sequence ID" value="NZ_AFRZ01000001.1"/>
</dbReference>
<organism evidence="2 3">
    <name type="scientific">Sulfurimonas gotlandica (strain DSM 19862 / JCM 16533 / GD1)</name>
    <dbReference type="NCBI Taxonomy" id="929558"/>
    <lineage>
        <taxon>Bacteria</taxon>
        <taxon>Pseudomonadati</taxon>
        <taxon>Campylobacterota</taxon>
        <taxon>Epsilonproteobacteria</taxon>
        <taxon>Campylobacterales</taxon>
        <taxon>Sulfurimonadaceae</taxon>
        <taxon>Sulfurimonas</taxon>
    </lineage>
</organism>
<dbReference type="HOGENOM" id="CLU_3174033_0_0_7"/>
<proteinExistence type="predicted"/>
<dbReference type="AlphaFoldDB" id="H1FSL4"/>